<reference evidence="1" key="1">
    <citation type="submission" date="2014-09" db="EMBL/GenBank/DDBJ databases">
        <authorList>
            <person name="Magalhaes I.L.F."/>
            <person name="Oliveira U."/>
            <person name="Santos F.R."/>
            <person name="Vidigal T.H.D.A."/>
            <person name="Brescovit A.D."/>
            <person name="Santos A.J."/>
        </authorList>
    </citation>
    <scope>NUCLEOTIDE SEQUENCE</scope>
    <source>
        <tissue evidence="1">Shoot tissue taken approximately 20 cm above the soil surface</tissue>
    </source>
</reference>
<evidence type="ECO:0000313" key="1">
    <source>
        <dbReference type="EMBL" id="JAD39247.1"/>
    </source>
</evidence>
<proteinExistence type="predicted"/>
<dbReference type="AlphaFoldDB" id="A0A0A8ZWT2"/>
<protein>
    <submittedName>
        <fullName evidence="1">Uncharacterized protein</fullName>
    </submittedName>
</protein>
<name>A0A0A8ZWT2_ARUDO</name>
<accession>A0A0A8ZWT2</accession>
<dbReference type="EMBL" id="GBRH01258648">
    <property type="protein sequence ID" value="JAD39247.1"/>
    <property type="molecule type" value="Transcribed_RNA"/>
</dbReference>
<sequence length="22" mass="2461">MMTSLTLTHIGIRWIVPSSLGF</sequence>
<organism evidence="1">
    <name type="scientific">Arundo donax</name>
    <name type="common">Giant reed</name>
    <name type="synonym">Donax arundinaceus</name>
    <dbReference type="NCBI Taxonomy" id="35708"/>
    <lineage>
        <taxon>Eukaryota</taxon>
        <taxon>Viridiplantae</taxon>
        <taxon>Streptophyta</taxon>
        <taxon>Embryophyta</taxon>
        <taxon>Tracheophyta</taxon>
        <taxon>Spermatophyta</taxon>
        <taxon>Magnoliopsida</taxon>
        <taxon>Liliopsida</taxon>
        <taxon>Poales</taxon>
        <taxon>Poaceae</taxon>
        <taxon>PACMAD clade</taxon>
        <taxon>Arundinoideae</taxon>
        <taxon>Arundineae</taxon>
        <taxon>Arundo</taxon>
    </lineage>
</organism>
<reference evidence="1" key="2">
    <citation type="journal article" date="2015" name="Data Brief">
        <title>Shoot transcriptome of the giant reed, Arundo donax.</title>
        <authorList>
            <person name="Barrero R.A."/>
            <person name="Guerrero F.D."/>
            <person name="Moolhuijzen P."/>
            <person name="Goolsby J.A."/>
            <person name="Tidwell J."/>
            <person name="Bellgard S.E."/>
            <person name="Bellgard M.I."/>
        </authorList>
    </citation>
    <scope>NUCLEOTIDE SEQUENCE</scope>
    <source>
        <tissue evidence="1">Shoot tissue taken approximately 20 cm above the soil surface</tissue>
    </source>
</reference>